<dbReference type="PROSITE" id="PS50011">
    <property type="entry name" value="PROTEIN_KINASE_DOM"/>
    <property type="match status" value="1"/>
</dbReference>
<evidence type="ECO:0000259" key="6">
    <source>
        <dbReference type="PROSITE" id="PS50011"/>
    </source>
</evidence>
<evidence type="ECO:0000256" key="1">
    <source>
        <dbReference type="ARBA" id="ARBA00012513"/>
    </source>
</evidence>
<dbReference type="InterPro" id="IPR050235">
    <property type="entry name" value="CK1_Ser-Thr_kinase"/>
</dbReference>
<organism evidence="7 8">
    <name type="scientific">Trichomonas vaginalis (strain ATCC PRA-98 / G3)</name>
    <dbReference type="NCBI Taxonomy" id="412133"/>
    <lineage>
        <taxon>Eukaryota</taxon>
        <taxon>Metamonada</taxon>
        <taxon>Parabasalia</taxon>
        <taxon>Trichomonadida</taxon>
        <taxon>Trichomonadidae</taxon>
        <taxon>Trichomonas</taxon>
    </lineage>
</organism>
<dbReference type="InterPro" id="IPR011009">
    <property type="entry name" value="Kinase-like_dom_sf"/>
</dbReference>
<evidence type="ECO:0000256" key="5">
    <source>
        <dbReference type="RuleBase" id="RU000304"/>
    </source>
</evidence>
<dbReference type="InterPro" id="IPR017441">
    <property type="entry name" value="Protein_kinase_ATP_BS"/>
</dbReference>
<dbReference type="STRING" id="5722.A2EBE4"/>
<dbReference type="InParanoid" id="A2EBE4"/>
<dbReference type="KEGG" id="tva:4767905"/>
<dbReference type="VEuPathDB" id="TrichDB:TVAGG3_0406390"/>
<dbReference type="SMR" id="A2EBE4"/>
<evidence type="ECO:0000256" key="4">
    <source>
        <dbReference type="PROSITE-ProRule" id="PRU10141"/>
    </source>
</evidence>
<dbReference type="PANTHER" id="PTHR11909">
    <property type="entry name" value="CASEIN KINASE-RELATED"/>
    <property type="match status" value="1"/>
</dbReference>
<gene>
    <name evidence="7" type="ORF">TVAG_127830</name>
</gene>
<keyword evidence="7" id="KW-0808">Transferase</keyword>
<evidence type="ECO:0000313" key="7">
    <source>
        <dbReference type="EMBL" id="EAY09974.1"/>
    </source>
</evidence>
<keyword evidence="3 4" id="KW-0067">ATP-binding</keyword>
<dbReference type="Gene3D" id="1.10.510.10">
    <property type="entry name" value="Transferase(Phosphotransferase) domain 1"/>
    <property type="match status" value="1"/>
</dbReference>
<dbReference type="eggNOG" id="KOG1164">
    <property type="taxonomic scope" value="Eukaryota"/>
</dbReference>
<dbReference type="OrthoDB" id="5914771at2759"/>
<dbReference type="RefSeq" id="XP_001322197.1">
    <property type="nucleotide sequence ID" value="XM_001322162.1"/>
</dbReference>
<dbReference type="PROSITE" id="PS00107">
    <property type="entry name" value="PROTEIN_KINASE_ATP"/>
    <property type="match status" value="1"/>
</dbReference>
<reference evidence="7" key="2">
    <citation type="journal article" date="2007" name="Science">
        <title>Draft genome sequence of the sexually transmitted pathogen Trichomonas vaginalis.</title>
        <authorList>
            <person name="Carlton J.M."/>
            <person name="Hirt R.P."/>
            <person name="Silva J.C."/>
            <person name="Delcher A.L."/>
            <person name="Schatz M."/>
            <person name="Zhao Q."/>
            <person name="Wortman J.R."/>
            <person name="Bidwell S.L."/>
            <person name="Alsmark U.C.M."/>
            <person name="Besteiro S."/>
            <person name="Sicheritz-Ponten T."/>
            <person name="Noel C.J."/>
            <person name="Dacks J.B."/>
            <person name="Foster P.G."/>
            <person name="Simillion C."/>
            <person name="Van de Peer Y."/>
            <person name="Miranda-Saavedra D."/>
            <person name="Barton G.J."/>
            <person name="Westrop G.D."/>
            <person name="Mueller S."/>
            <person name="Dessi D."/>
            <person name="Fiori P.L."/>
            <person name="Ren Q."/>
            <person name="Paulsen I."/>
            <person name="Zhang H."/>
            <person name="Bastida-Corcuera F.D."/>
            <person name="Simoes-Barbosa A."/>
            <person name="Brown M.T."/>
            <person name="Hayes R.D."/>
            <person name="Mukherjee M."/>
            <person name="Okumura C.Y."/>
            <person name="Schneider R."/>
            <person name="Smith A.J."/>
            <person name="Vanacova S."/>
            <person name="Villalvazo M."/>
            <person name="Haas B.J."/>
            <person name="Pertea M."/>
            <person name="Feldblyum T.V."/>
            <person name="Utterback T.R."/>
            <person name="Shu C.L."/>
            <person name="Osoegawa K."/>
            <person name="de Jong P.J."/>
            <person name="Hrdy I."/>
            <person name="Horvathova L."/>
            <person name="Zubacova Z."/>
            <person name="Dolezal P."/>
            <person name="Malik S.B."/>
            <person name="Logsdon J.M. Jr."/>
            <person name="Henze K."/>
            <person name="Gupta A."/>
            <person name="Wang C.C."/>
            <person name="Dunne R.L."/>
            <person name="Upcroft J.A."/>
            <person name="Upcroft P."/>
            <person name="White O."/>
            <person name="Salzberg S.L."/>
            <person name="Tang P."/>
            <person name="Chiu C.-H."/>
            <person name="Lee Y.-S."/>
            <person name="Embley T.M."/>
            <person name="Coombs G.H."/>
            <person name="Mottram J.C."/>
            <person name="Tachezy J."/>
            <person name="Fraser-Liggett C.M."/>
            <person name="Johnson P.J."/>
        </authorList>
    </citation>
    <scope>NUCLEOTIDE SEQUENCE [LARGE SCALE GENOMIC DNA]</scope>
    <source>
        <strain evidence="7">G3</strain>
    </source>
</reference>
<dbReference type="EMBL" id="DS113346">
    <property type="protein sequence ID" value="EAY09974.1"/>
    <property type="molecule type" value="Genomic_DNA"/>
</dbReference>
<dbReference type="Proteomes" id="UP000001542">
    <property type="component" value="Unassembled WGS sequence"/>
</dbReference>
<protein>
    <recommendedName>
        <fullName evidence="1">non-specific serine/threonine protein kinase</fullName>
        <ecNumber evidence="1">2.7.11.1</ecNumber>
    </recommendedName>
</protein>
<dbReference type="FunFam" id="1.10.510.10:FF:000886">
    <property type="entry name" value="CK1 family protein kinase"/>
    <property type="match status" value="1"/>
</dbReference>
<keyword evidence="8" id="KW-1185">Reference proteome</keyword>
<dbReference type="GO" id="GO:0005524">
    <property type="term" value="F:ATP binding"/>
    <property type="evidence" value="ECO:0007669"/>
    <property type="project" value="UniProtKB-UniRule"/>
</dbReference>
<feature type="domain" description="Protein kinase" evidence="6">
    <location>
        <begin position="16"/>
        <end position="274"/>
    </location>
</feature>
<accession>A2EBE4</accession>
<dbReference type="EC" id="2.7.11.1" evidence="1"/>
<dbReference type="InterPro" id="IPR000719">
    <property type="entry name" value="Prot_kinase_dom"/>
</dbReference>
<evidence type="ECO:0000256" key="3">
    <source>
        <dbReference type="ARBA" id="ARBA00022840"/>
    </source>
</evidence>
<evidence type="ECO:0000256" key="2">
    <source>
        <dbReference type="ARBA" id="ARBA00022741"/>
    </source>
</evidence>
<keyword evidence="7" id="KW-0418">Kinase</keyword>
<feature type="binding site" evidence="4">
    <location>
        <position position="45"/>
    </location>
    <ligand>
        <name>ATP</name>
        <dbReference type="ChEBI" id="CHEBI:30616"/>
    </ligand>
</feature>
<dbReference type="SMART" id="SM00220">
    <property type="entry name" value="S_TKc"/>
    <property type="match status" value="1"/>
</dbReference>
<name>A2EBE4_TRIV3</name>
<dbReference type="Pfam" id="PF00069">
    <property type="entry name" value="Pkinase"/>
    <property type="match status" value="1"/>
</dbReference>
<dbReference type="InterPro" id="IPR008271">
    <property type="entry name" value="Ser/Thr_kinase_AS"/>
</dbReference>
<keyword evidence="2 4" id="KW-0547">Nucleotide-binding</keyword>
<dbReference type="VEuPathDB" id="TrichDB:TVAG_127830"/>
<dbReference type="GO" id="GO:0005737">
    <property type="term" value="C:cytoplasm"/>
    <property type="evidence" value="ECO:0000318"/>
    <property type="project" value="GO_Central"/>
</dbReference>
<dbReference type="OMA" id="REYITIM"/>
<proteinExistence type="inferred from homology"/>
<dbReference type="GO" id="GO:0004674">
    <property type="term" value="F:protein serine/threonine kinase activity"/>
    <property type="evidence" value="ECO:0000318"/>
    <property type="project" value="GO_Central"/>
</dbReference>
<keyword evidence="5" id="KW-0723">Serine/threonine-protein kinase</keyword>
<dbReference type="GO" id="GO:0007165">
    <property type="term" value="P:signal transduction"/>
    <property type="evidence" value="ECO:0000318"/>
    <property type="project" value="GO_Central"/>
</dbReference>
<comment type="similarity">
    <text evidence="5">Belongs to the protein kinase superfamily.</text>
</comment>
<reference evidence="7" key="1">
    <citation type="submission" date="2006-10" db="EMBL/GenBank/DDBJ databases">
        <authorList>
            <person name="Amadeo P."/>
            <person name="Zhao Q."/>
            <person name="Wortman J."/>
            <person name="Fraser-Liggett C."/>
            <person name="Carlton J."/>
        </authorList>
    </citation>
    <scope>NUCLEOTIDE SEQUENCE</scope>
    <source>
        <strain evidence="7">G3</strain>
    </source>
</reference>
<dbReference type="SUPFAM" id="SSF56112">
    <property type="entry name" value="Protein kinase-like (PK-like)"/>
    <property type="match status" value="1"/>
</dbReference>
<sequence>MTEESELLTGQIIDGFQVLNLIGQGGFGNIYMVSEISTQTNFAMKTEWLNAEHRGIAREASILSRLQGSPMFPRIKKIGETEKFRYFIMELLGHSLSKIKHEYPNKRLSVQLALRCGIQMLKCIEQLHKHGFIHRDIKPGNFLVRSDNIYALVLIDFGLACSYVDTESGVHLPPRTERAFGGTSRYASLAALRGEDVSRKDDLISWFFSVVELATGNLPWKRCTGKEESLKQRKGVRPKDICNYLPKEMTKIYNNIIKLKFEETPDYALIYDLLKTSINKIAPESKNSLCVDLLGEEEIAKMSKSKLEKMSSFSNIVDISCSDNSLSKRRTSFIDSDISCDLNCRIC</sequence>
<dbReference type="PROSITE" id="PS00108">
    <property type="entry name" value="PROTEIN_KINASE_ST"/>
    <property type="match status" value="1"/>
</dbReference>
<dbReference type="AlphaFoldDB" id="A2EBE4"/>
<dbReference type="GO" id="GO:0005634">
    <property type="term" value="C:nucleus"/>
    <property type="evidence" value="ECO:0000318"/>
    <property type="project" value="GO_Central"/>
</dbReference>
<evidence type="ECO:0000313" key="8">
    <source>
        <dbReference type="Proteomes" id="UP000001542"/>
    </source>
</evidence>